<keyword evidence="2" id="KW-0813">Transport</keyword>
<protein>
    <recommendedName>
        <fullName evidence="9">Amino acid transporter transmembrane domain-containing protein</fullName>
    </recommendedName>
</protein>
<keyword evidence="11" id="KW-1185">Reference proteome</keyword>
<feature type="signal peptide" evidence="8">
    <location>
        <begin position="1"/>
        <end position="32"/>
    </location>
</feature>
<keyword evidence="3" id="KW-0812">Transmembrane</keyword>
<feature type="compositionally biased region" description="Pro residues" evidence="7">
    <location>
        <begin position="82"/>
        <end position="92"/>
    </location>
</feature>
<dbReference type="PANTHER" id="PTHR48017">
    <property type="entry name" value="OS05G0424000 PROTEIN-RELATED"/>
    <property type="match status" value="1"/>
</dbReference>
<dbReference type="GO" id="GO:0016020">
    <property type="term" value="C:membrane"/>
    <property type="evidence" value="ECO:0007669"/>
    <property type="project" value="UniProtKB-SubCell"/>
</dbReference>
<evidence type="ECO:0000313" key="11">
    <source>
        <dbReference type="Proteomes" id="UP000823388"/>
    </source>
</evidence>
<evidence type="ECO:0000259" key="9">
    <source>
        <dbReference type="Pfam" id="PF01490"/>
    </source>
</evidence>
<dbReference type="AlphaFoldDB" id="A0A8T0SA65"/>
<evidence type="ECO:0000313" key="10">
    <source>
        <dbReference type="EMBL" id="KAG2593703.1"/>
    </source>
</evidence>
<feature type="compositionally biased region" description="Basic residues" evidence="7">
    <location>
        <begin position="54"/>
        <end position="66"/>
    </location>
</feature>
<feature type="domain" description="Amino acid transporter transmembrane" evidence="9">
    <location>
        <begin position="228"/>
        <end position="405"/>
    </location>
</feature>
<keyword evidence="6" id="KW-0472">Membrane</keyword>
<evidence type="ECO:0000256" key="5">
    <source>
        <dbReference type="ARBA" id="ARBA00022989"/>
    </source>
</evidence>
<gene>
    <name evidence="10" type="ORF">PVAP13_5NG012583</name>
</gene>
<evidence type="ECO:0000256" key="6">
    <source>
        <dbReference type="ARBA" id="ARBA00023136"/>
    </source>
</evidence>
<dbReference type="GO" id="GO:0006865">
    <property type="term" value="P:amino acid transport"/>
    <property type="evidence" value="ECO:0007669"/>
    <property type="project" value="UniProtKB-KW"/>
</dbReference>
<dbReference type="InterPro" id="IPR013057">
    <property type="entry name" value="AA_transpt_TM"/>
</dbReference>
<dbReference type="PROSITE" id="PS51257">
    <property type="entry name" value="PROKAR_LIPOPROTEIN"/>
    <property type="match status" value="1"/>
</dbReference>
<accession>A0A8T0SA65</accession>
<evidence type="ECO:0000256" key="3">
    <source>
        <dbReference type="ARBA" id="ARBA00022692"/>
    </source>
</evidence>
<dbReference type="Pfam" id="PF01490">
    <property type="entry name" value="Aa_trans"/>
    <property type="match status" value="1"/>
</dbReference>
<evidence type="ECO:0000256" key="8">
    <source>
        <dbReference type="SAM" id="SignalP"/>
    </source>
</evidence>
<name>A0A8T0SA65_PANVG</name>
<keyword evidence="8" id="KW-0732">Signal</keyword>
<comment type="subcellular location">
    <subcellularLocation>
        <location evidence="1">Membrane</location>
    </subcellularLocation>
</comment>
<feature type="region of interest" description="Disordered" evidence="7">
    <location>
        <begin position="45"/>
        <end position="125"/>
    </location>
</feature>
<evidence type="ECO:0000256" key="7">
    <source>
        <dbReference type="SAM" id="MobiDB-lite"/>
    </source>
</evidence>
<dbReference type="EMBL" id="CM029046">
    <property type="protein sequence ID" value="KAG2593703.1"/>
    <property type="molecule type" value="Genomic_DNA"/>
</dbReference>
<keyword evidence="4" id="KW-0029">Amino-acid transport</keyword>
<sequence length="415" mass="44852">MKYTTHTHGHTTSLLLACLLPLATVPPLLVRATAPARLRLSLRSPPRRTACARPRGRTTCARHRRPPWPPGELPPQRRLRSPPRPSPRPSPLAPAGRLGAPVPPLPGEEEDEEEGGGAVRSASASDSSARALLCPDCARRPTACSRARAPVPVPPPFPAASRPALGPPPLPLTATPSPATCLTKSLAFPVSFSWSLWVNNIHVFHFIRRLGCSELEESQHYRLNGKSSRQKDYGVHGSPAEKAFNALGAVTAILVCNASGMLTEIQSTLRSPAVRNMRPALAVQYTAGAAAYYGVSAAGYWAYGSAVSEYLPDELSGPRWAVVLLNAAAFLQSVVSQHMFTAPVHEALDTRLQRLHEGTSSRYNLTRRLCARGLVLGFNVFVAALFPFMGDFVNLFGSFALVPLTDECNFSRRIK</sequence>
<organism evidence="10 11">
    <name type="scientific">Panicum virgatum</name>
    <name type="common">Blackwell switchgrass</name>
    <dbReference type="NCBI Taxonomy" id="38727"/>
    <lineage>
        <taxon>Eukaryota</taxon>
        <taxon>Viridiplantae</taxon>
        <taxon>Streptophyta</taxon>
        <taxon>Embryophyta</taxon>
        <taxon>Tracheophyta</taxon>
        <taxon>Spermatophyta</taxon>
        <taxon>Magnoliopsida</taxon>
        <taxon>Liliopsida</taxon>
        <taxon>Poales</taxon>
        <taxon>Poaceae</taxon>
        <taxon>PACMAD clade</taxon>
        <taxon>Panicoideae</taxon>
        <taxon>Panicodae</taxon>
        <taxon>Paniceae</taxon>
        <taxon>Panicinae</taxon>
        <taxon>Panicum</taxon>
        <taxon>Panicum sect. Hiantes</taxon>
    </lineage>
</organism>
<evidence type="ECO:0000256" key="4">
    <source>
        <dbReference type="ARBA" id="ARBA00022970"/>
    </source>
</evidence>
<feature type="region of interest" description="Disordered" evidence="7">
    <location>
        <begin position="145"/>
        <end position="171"/>
    </location>
</feature>
<proteinExistence type="predicted"/>
<feature type="chain" id="PRO_5035847587" description="Amino acid transporter transmembrane domain-containing protein" evidence="8">
    <location>
        <begin position="33"/>
        <end position="415"/>
    </location>
</feature>
<keyword evidence="5" id="KW-1133">Transmembrane helix</keyword>
<dbReference type="Proteomes" id="UP000823388">
    <property type="component" value="Chromosome 5N"/>
</dbReference>
<reference evidence="10" key="1">
    <citation type="submission" date="2020-05" db="EMBL/GenBank/DDBJ databases">
        <title>WGS assembly of Panicum virgatum.</title>
        <authorList>
            <person name="Lovell J.T."/>
            <person name="Jenkins J."/>
            <person name="Shu S."/>
            <person name="Juenger T.E."/>
            <person name="Schmutz J."/>
        </authorList>
    </citation>
    <scope>NUCLEOTIDE SEQUENCE</scope>
    <source>
        <strain evidence="10">AP13</strain>
    </source>
</reference>
<evidence type="ECO:0000256" key="2">
    <source>
        <dbReference type="ARBA" id="ARBA00022448"/>
    </source>
</evidence>
<evidence type="ECO:0000256" key="1">
    <source>
        <dbReference type="ARBA" id="ARBA00004370"/>
    </source>
</evidence>
<comment type="caution">
    <text evidence="10">The sequence shown here is derived from an EMBL/GenBank/DDBJ whole genome shotgun (WGS) entry which is preliminary data.</text>
</comment>